<accession>A0ACB9LNS3</accession>
<reference evidence="2" key="1">
    <citation type="journal article" date="2023" name="Front. Plant Sci.">
        <title>Chromosomal-level genome assembly of Melastoma candidum provides insights into trichome evolution.</title>
        <authorList>
            <person name="Zhong Y."/>
            <person name="Wu W."/>
            <person name="Sun C."/>
            <person name="Zou P."/>
            <person name="Liu Y."/>
            <person name="Dai S."/>
            <person name="Zhou R."/>
        </authorList>
    </citation>
    <scope>NUCLEOTIDE SEQUENCE [LARGE SCALE GENOMIC DNA]</scope>
</reference>
<evidence type="ECO:0000313" key="1">
    <source>
        <dbReference type="EMBL" id="KAI4313016.1"/>
    </source>
</evidence>
<dbReference type="EMBL" id="CM042890">
    <property type="protein sequence ID" value="KAI4313016.1"/>
    <property type="molecule type" value="Genomic_DNA"/>
</dbReference>
<gene>
    <name evidence="1" type="ORF">MLD38_037796</name>
</gene>
<keyword evidence="2" id="KW-1185">Reference proteome</keyword>
<sequence length="109" mass="12364">MGQIAADAVLDLALNVAAYQVLLSNMYAKVGNWDRVQNLRARLKKNCVNKVAAYSSIELHRGIHVFYSGDKSHPRSKCIYETLEYLYLLTRSIGYSWEMSQALEPLPGR</sequence>
<comment type="caution">
    <text evidence="1">The sequence shown here is derived from an EMBL/GenBank/DDBJ whole genome shotgun (WGS) entry which is preliminary data.</text>
</comment>
<name>A0ACB9LNS3_9MYRT</name>
<dbReference type="Proteomes" id="UP001057402">
    <property type="component" value="Chromosome 11"/>
</dbReference>
<organism evidence="1 2">
    <name type="scientific">Melastoma candidum</name>
    <dbReference type="NCBI Taxonomy" id="119954"/>
    <lineage>
        <taxon>Eukaryota</taxon>
        <taxon>Viridiplantae</taxon>
        <taxon>Streptophyta</taxon>
        <taxon>Embryophyta</taxon>
        <taxon>Tracheophyta</taxon>
        <taxon>Spermatophyta</taxon>
        <taxon>Magnoliopsida</taxon>
        <taxon>eudicotyledons</taxon>
        <taxon>Gunneridae</taxon>
        <taxon>Pentapetalae</taxon>
        <taxon>rosids</taxon>
        <taxon>malvids</taxon>
        <taxon>Myrtales</taxon>
        <taxon>Melastomataceae</taxon>
        <taxon>Melastomatoideae</taxon>
        <taxon>Melastomateae</taxon>
        <taxon>Melastoma</taxon>
    </lineage>
</organism>
<evidence type="ECO:0000313" key="2">
    <source>
        <dbReference type="Proteomes" id="UP001057402"/>
    </source>
</evidence>
<protein>
    <submittedName>
        <fullName evidence="1">Uncharacterized protein</fullName>
    </submittedName>
</protein>
<proteinExistence type="predicted"/>